<dbReference type="GO" id="GO:0009927">
    <property type="term" value="F:histidine phosphotransfer kinase activity"/>
    <property type="evidence" value="ECO:0007669"/>
    <property type="project" value="TreeGrafter"/>
</dbReference>
<keyword evidence="3" id="KW-0597">Phosphoprotein</keyword>
<dbReference type="Gene3D" id="3.30.565.10">
    <property type="entry name" value="Histidine kinase-like ATPase, C-terminal domain"/>
    <property type="match status" value="1"/>
</dbReference>
<dbReference type="KEGG" id="amob:HG15A2_39850"/>
<dbReference type="SMART" id="SM00388">
    <property type="entry name" value="HisKA"/>
    <property type="match status" value="1"/>
</dbReference>
<sequence>MRPRNVWLIYALCSLVVLATLAWVIMRAYDADRLRWQAEMLSQRDQNVRLALWRMDTKLAPLIAEETARPSYAYQPSVYQASPLQSTLVNPAYNVFLNFEADPAGNWRSPQVPIEQSPEQANRRQANQKQALQAPGPSLEQLQDNRKRLDQLAAKIDLPELIGELPEQGNYVAVMPTPNLPPPSVPSTNQSRDGFGREYGGNYSNGGGYSDNPFADESGDKNEEEDIPQQIALPKVASKGKGGDYAQREQRYQQQARQEFSKQRGYGSAINAPAAIPATDGSASVVESMSRPLWMNDQLLLARRIRRNGQMLVQGSWLDWANLKKELLDEVEDLFPQADLVPLSDPEAGDPTRMLAGLPVQLQLPLFKNVYQPNDAMISMLLLSSAAVLLALGAVAGLLWGVLALSERRAAFVSSVTHELRTPLTTFRMYSEMLAGGMVPQAERRQKYLETLRVESERLSHLVENVLSYARLERGRGPSLDDRTTPGELIERFEKRLADRAKLADMELVVEVDPAVADVPIQTDLGVVEQILFNLVDNAAKYARSAEDKRIHLQGKIAATKPGRRSVAFAVRDHGPGYESERSASRAPAFSKSAQKAAETAPGVGLGLALCRRLAKQLGGGYLEAANHPEGGAVATLTLPLAA</sequence>
<feature type="region of interest" description="Disordered" evidence="6">
    <location>
        <begin position="575"/>
        <end position="594"/>
    </location>
</feature>
<evidence type="ECO:0000313" key="9">
    <source>
        <dbReference type="EMBL" id="QDT00646.1"/>
    </source>
</evidence>
<dbReference type="EC" id="2.7.13.3" evidence="2"/>
<keyword evidence="7" id="KW-1133">Transmembrane helix</keyword>
<feature type="compositionally biased region" description="Low complexity" evidence="6">
    <location>
        <begin position="123"/>
        <end position="134"/>
    </location>
</feature>
<gene>
    <name evidence="9" type="primary">kdpD</name>
    <name evidence="9" type="ORF">HG15A2_39850</name>
</gene>
<dbReference type="Pfam" id="PF02518">
    <property type="entry name" value="HATPase_c"/>
    <property type="match status" value="1"/>
</dbReference>
<evidence type="ECO:0000256" key="6">
    <source>
        <dbReference type="SAM" id="MobiDB-lite"/>
    </source>
</evidence>
<dbReference type="Pfam" id="PF00512">
    <property type="entry name" value="HisKA"/>
    <property type="match status" value="1"/>
</dbReference>
<dbReference type="GO" id="GO:0000155">
    <property type="term" value="F:phosphorelay sensor kinase activity"/>
    <property type="evidence" value="ECO:0007669"/>
    <property type="project" value="InterPro"/>
</dbReference>
<dbReference type="PANTHER" id="PTHR43047">
    <property type="entry name" value="TWO-COMPONENT HISTIDINE PROTEIN KINASE"/>
    <property type="match status" value="1"/>
</dbReference>
<feature type="transmembrane region" description="Helical" evidence="7">
    <location>
        <begin position="381"/>
        <end position="405"/>
    </location>
</feature>
<feature type="transmembrane region" description="Helical" evidence="7">
    <location>
        <begin position="6"/>
        <end position="26"/>
    </location>
</feature>
<organism evidence="9 10">
    <name type="scientific">Adhaeretor mobilis</name>
    <dbReference type="NCBI Taxonomy" id="1930276"/>
    <lineage>
        <taxon>Bacteria</taxon>
        <taxon>Pseudomonadati</taxon>
        <taxon>Planctomycetota</taxon>
        <taxon>Planctomycetia</taxon>
        <taxon>Pirellulales</taxon>
        <taxon>Lacipirellulaceae</taxon>
        <taxon>Adhaeretor</taxon>
    </lineage>
</organism>
<keyword evidence="7" id="KW-0472">Membrane</keyword>
<keyword evidence="5" id="KW-0418">Kinase</keyword>
<evidence type="ECO:0000256" key="1">
    <source>
        <dbReference type="ARBA" id="ARBA00000085"/>
    </source>
</evidence>
<dbReference type="SMART" id="SM00387">
    <property type="entry name" value="HATPase_c"/>
    <property type="match status" value="1"/>
</dbReference>
<evidence type="ECO:0000256" key="2">
    <source>
        <dbReference type="ARBA" id="ARBA00012438"/>
    </source>
</evidence>
<dbReference type="Proteomes" id="UP000319852">
    <property type="component" value="Chromosome"/>
</dbReference>
<feature type="domain" description="Histidine kinase" evidence="8">
    <location>
        <begin position="415"/>
        <end position="643"/>
    </location>
</feature>
<dbReference type="InterPro" id="IPR003594">
    <property type="entry name" value="HATPase_dom"/>
</dbReference>
<feature type="compositionally biased region" description="Gly residues" evidence="6">
    <location>
        <begin position="197"/>
        <end position="209"/>
    </location>
</feature>
<dbReference type="AlphaFoldDB" id="A0A517N0I7"/>
<dbReference type="InterPro" id="IPR003661">
    <property type="entry name" value="HisK_dim/P_dom"/>
</dbReference>
<dbReference type="EMBL" id="CP036263">
    <property type="protein sequence ID" value="QDT00646.1"/>
    <property type="molecule type" value="Genomic_DNA"/>
</dbReference>
<evidence type="ECO:0000256" key="4">
    <source>
        <dbReference type="ARBA" id="ARBA00022679"/>
    </source>
</evidence>
<dbReference type="PRINTS" id="PR00344">
    <property type="entry name" value="BCTRLSENSOR"/>
</dbReference>
<feature type="region of interest" description="Disordered" evidence="6">
    <location>
        <begin position="177"/>
        <end position="259"/>
    </location>
</feature>
<dbReference type="RefSeq" id="WP_145062265.1">
    <property type="nucleotide sequence ID" value="NZ_CP036263.1"/>
</dbReference>
<comment type="catalytic activity">
    <reaction evidence="1">
        <text>ATP + protein L-histidine = ADP + protein N-phospho-L-histidine.</text>
        <dbReference type="EC" id="2.7.13.3"/>
    </reaction>
</comment>
<keyword evidence="4 9" id="KW-0808">Transferase</keyword>
<protein>
    <recommendedName>
        <fullName evidence="2">histidine kinase</fullName>
        <ecNumber evidence="2">2.7.13.3</ecNumber>
    </recommendedName>
</protein>
<evidence type="ECO:0000259" key="8">
    <source>
        <dbReference type="PROSITE" id="PS50109"/>
    </source>
</evidence>
<dbReference type="GO" id="GO:0005886">
    <property type="term" value="C:plasma membrane"/>
    <property type="evidence" value="ECO:0007669"/>
    <property type="project" value="TreeGrafter"/>
</dbReference>
<dbReference type="PANTHER" id="PTHR43047:SF72">
    <property type="entry name" value="OSMOSENSING HISTIDINE PROTEIN KINASE SLN1"/>
    <property type="match status" value="1"/>
</dbReference>
<proteinExistence type="predicted"/>
<reference evidence="9 10" key="1">
    <citation type="submission" date="2019-02" db="EMBL/GenBank/DDBJ databases">
        <title>Deep-cultivation of Planctomycetes and their phenomic and genomic characterization uncovers novel biology.</title>
        <authorList>
            <person name="Wiegand S."/>
            <person name="Jogler M."/>
            <person name="Boedeker C."/>
            <person name="Pinto D."/>
            <person name="Vollmers J."/>
            <person name="Rivas-Marin E."/>
            <person name="Kohn T."/>
            <person name="Peeters S.H."/>
            <person name="Heuer A."/>
            <person name="Rast P."/>
            <person name="Oberbeckmann S."/>
            <person name="Bunk B."/>
            <person name="Jeske O."/>
            <person name="Meyerdierks A."/>
            <person name="Storesund J.E."/>
            <person name="Kallscheuer N."/>
            <person name="Luecker S."/>
            <person name="Lage O.M."/>
            <person name="Pohl T."/>
            <person name="Merkel B.J."/>
            <person name="Hornburger P."/>
            <person name="Mueller R.-W."/>
            <person name="Bruemmer F."/>
            <person name="Labrenz M."/>
            <person name="Spormann A.M."/>
            <person name="Op den Camp H."/>
            <person name="Overmann J."/>
            <person name="Amann R."/>
            <person name="Jetten M.S.M."/>
            <person name="Mascher T."/>
            <person name="Medema M.H."/>
            <person name="Devos D.P."/>
            <person name="Kaster A.-K."/>
            <person name="Ovreas L."/>
            <person name="Rohde M."/>
            <person name="Galperin M.Y."/>
            <person name="Jogler C."/>
        </authorList>
    </citation>
    <scope>NUCLEOTIDE SEQUENCE [LARGE SCALE GENOMIC DNA]</scope>
    <source>
        <strain evidence="9 10">HG15A2</strain>
    </source>
</reference>
<dbReference type="PROSITE" id="PS50109">
    <property type="entry name" value="HIS_KIN"/>
    <property type="match status" value="1"/>
</dbReference>
<evidence type="ECO:0000256" key="7">
    <source>
        <dbReference type="SAM" id="Phobius"/>
    </source>
</evidence>
<dbReference type="SUPFAM" id="SSF55874">
    <property type="entry name" value="ATPase domain of HSP90 chaperone/DNA topoisomerase II/histidine kinase"/>
    <property type="match status" value="1"/>
</dbReference>
<keyword evidence="10" id="KW-1185">Reference proteome</keyword>
<dbReference type="InterPro" id="IPR036097">
    <property type="entry name" value="HisK_dim/P_sf"/>
</dbReference>
<dbReference type="InterPro" id="IPR005467">
    <property type="entry name" value="His_kinase_dom"/>
</dbReference>
<dbReference type="OrthoDB" id="9813151at2"/>
<keyword evidence="7" id="KW-0812">Transmembrane</keyword>
<name>A0A517N0I7_9BACT</name>
<evidence type="ECO:0000313" key="10">
    <source>
        <dbReference type="Proteomes" id="UP000319852"/>
    </source>
</evidence>
<accession>A0A517N0I7</accession>
<dbReference type="Gene3D" id="1.10.287.130">
    <property type="match status" value="1"/>
</dbReference>
<evidence type="ECO:0000256" key="5">
    <source>
        <dbReference type="ARBA" id="ARBA00022777"/>
    </source>
</evidence>
<feature type="region of interest" description="Disordered" evidence="6">
    <location>
        <begin position="107"/>
        <end position="139"/>
    </location>
</feature>
<dbReference type="InterPro" id="IPR004358">
    <property type="entry name" value="Sig_transdc_His_kin-like_C"/>
</dbReference>
<dbReference type="InterPro" id="IPR036890">
    <property type="entry name" value="HATPase_C_sf"/>
</dbReference>
<dbReference type="SUPFAM" id="SSF47384">
    <property type="entry name" value="Homodimeric domain of signal transducing histidine kinase"/>
    <property type="match status" value="1"/>
</dbReference>
<dbReference type="CDD" id="cd00082">
    <property type="entry name" value="HisKA"/>
    <property type="match status" value="1"/>
</dbReference>
<evidence type="ECO:0000256" key="3">
    <source>
        <dbReference type="ARBA" id="ARBA00022553"/>
    </source>
</evidence>
<feature type="compositionally biased region" description="Basic and acidic residues" evidence="6">
    <location>
        <begin position="575"/>
        <end position="584"/>
    </location>
</feature>